<feature type="non-terminal residue" evidence="2">
    <location>
        <position position="1"/>
    </location>
</feature>
<dbReference type="EMBL" id="LAZR01016933">
    <property type="protein sequence ID" value="KKM02432.1"/>
    <property type="molecule type" value="Genomic_DNA"/>
</dbReference>
<gene>
    <name evidence="2" type="ORF">LCGC14_1784450</name>
</gene>
<comment type="caution">
    <text evidence="2">The sequence shown here is derived from an EMBL/GenBank/DDBJ whole genome shotgun (WGS) entry which is preliminary data.</text>
</comment>
<evidence type="ECO:0000256" key="1">
    <source>
        <dbReference type="SAM" id="MobiDB-lite"/>
    </source>
</evidence>
<protein>
    <submittedName>
        <fullName evidence="2">Uncharacterized protein</fullName>
    </submittedName>
</protein>
<name>A0A0F9HGY1_9ZZZZ</name>
<accession>A0A0F9HGY1</accession>
<dbReference type="AlphaFoldDB" id="A0A0F9HGY1"/>
<evidence type="ECO:0000313" key="2">
    <source>
        <dbReference type="EMBL" id="KKM02432.1"/>
    </source>
</evidence>
<organism evidence="2">
    <name type="scientific">marine sediment metagenome</name>
    <dbReference type="NCBI Taxonomy" id="412755"/>
    <lineage>
        <taxon>unclassified sequences</taxon>
        <taxon>metagenomes</taxon>
        <taxon>ecological metagenomes</taxon>
    </lineage>
</organism>
<reference evidence="2" key="1">
    <citation type="journal article" date="2015" name="Nature">
        <title>Complex archaea that bridge the gap between prokaryotes and eukaryotes.</title>
        <authorList>
            <person name="Spang A."/>
            <person name="Saw J.H."/>
            <person name="Jorgensen S.L."/>
            <person name="Zaremba-Niedzwiedzka K."/>
            <person name="Martijn J."/>
            <person name="Lind A.E."/>
            <person name="van Eijk R."/>
            <person name="Schleper C."/>
            <person name="Guy L."/>
            <person name="Ettema T.J."/>
        </authorList>
    </citation>
    <scope>NUCLEOTIDE SEQUENCE</scope>
</reference>
<feature type="region of interest" description="Disordered" evidence="1">
    <location>
        <begin position="45"/>
        <end position="65"/>
    </location>
</feature>
<proteinExistence type="predicted"/>
<feature type="compositionally biased region" description="Basic and acidic residues" evidence="1">
    <location>
        <begin position="53"/>
        <end position="65"/>
    </location>
</feature>
<sequence length="100" mass="10759">VYSSVDAFNVPRPVARTNVAASMNRAAHSALSLVTTLLGMVMGLGPSNPNRADPPHCVEHRDHDEDYEERVHISLRTKGLKSVFTASVNSPGFLGFVASL</sequence>